<keyword evidence="3" id="KW-0862">Zinc</keyword>
<dbReference type="InterPro" id="IPR003000">
    <property type="entry name" value="Sirtuin"/>
</dbReference>
<dbReference type="PROSITE" id="PS50305">
    <property type="entry name" value="SIRTUIN"/>
    <property type="match status" value="1"/>
</dbReference>
<organism evidence="6 7">
    <name type="scientific">Heligmosomoides polygyrus</name>
    <name type="common">Parasitic roundworm</name>
    <dbReference type="NCBI Taxonomy" id="6339"/>
    <lineage>
        <taxon>Eukaryota</taxon>
        <taxon>Metazoa</taxon>
        <taxon>Ecdysozoa</taxon>
        <taxon>Nematoda</taxon>
        <taxon>Chromadorea</taxon>
        <taxon>Rhabditida</taxon>
        <taxon>Rhabditina</taxon>
        <taxon>Rhabditomorpha</taxon>
        <taxon>Strongyloidea</taxon>
        <taxon>Heligmosomidae</taxon>
        <taxon>Heligmosomoides</taxon>
    </lineage>
</organism>
<dbReference type="Gene3D" id="3.40.50.1220">
    <property type="entry name" value="TPP-binding domain"/>
    <property type="match status" value="1"/>
</dbReference>
<evidence type="ECO:0000259" key="4">
    <source>
        <dbReference type="PROSITE" id="PS50305"/>
    </source>
</evidence>
<dbReference type="Gene3D" id="3.30.1600.10">
    <property type="entry name" value="SIR2/SIRT2 'Small Domain"/>
    <property type="match status" value="1"/>
</dbReference>
<dbReference type="InterPro" id="IPR029035">
    <property type="entry name" value="DHS-like_NAD/FAD-binding_dom"/>
</dbReference>
<dbReference type="OrthoDB" id="424302at2759"/>
<dbReference type="GO" id="GO:0046872">
    <property type="term" value="F:metal ion binding"/>
    <property type="evidence" value="ECO:0007669"/>
    <property type="project" value="UniProtKB-KW"/>
</dbReference>
<accession>A0A183GEI7</accession>
<feature type="binding site" evidence="3">
    <location>
        <position position="155"/>
    </location>
    <ligand>
        <name>Zn(2+)</name>
        <dbReference type="ChEBI" id="CHEBI:29105"/>
    </ligand>
</feature>
<protein>
    <submittedName>
        <fullName evidence="7">Deacetylase sirtuin-type domain-containing protein</fullName>
    </submittedName>
</protein>
<dbReference type="InterPro" id="IPR026591">
    <property type="entry name" value="Sirtuin_cat_small_dom_sf"/>
</dbReference>
<dbReference type="SUPFAM" id="SSF52467">
    <property type="entry name" value="DHS-like NAD/FAD-binding domain"/>
    <property type="match status" value="1"/>
</dbReference>
<evidence type="ECO:0000313" key="5">
    <source>
        <dbReference type="EMBL" id="VDP21616.1"/>
    </source>
</evidence>
<reference evidence="5 6" key="1">
    <citation type="submission" date="2018-11" db="EMBL/GenBank/DDBJ databases">
        <authorList>
            <consortium name="Pathogen Informatics"/>
        </authorList>
    </citation>
    <scope>NUCLEOTIDE SEQUENCE [LARGE SCALE GENOMIC DNA]</scope>
</reference>
<evidence type="ECO:0000313" key="7">
    <source>
        <dbReference type="WBParaSite" id="HPBE_0002074401-mRNA-1"/>
    </source>
</evidence>
<proteinExistence type="predicted"/>
<feature type="binding site" evidence="3">
    <location>
        <position position="208"/>
    </location>
    <ligand>
        <name>Zn(2+)</name>
        <dbReference type="ChEBI" id="CHEBI:29105"/>
    </ligand>
</feature>
<dbReference type="Pfam" id="PF02146">
    <property type="entry name" value="SIR2"/>
    <property type="match status" value="1"/>
</dbReference>
<dbReference type="AlphaFoldDB" id="A0A183GEI7"/>
<dbReference type="EMBL" id="UZAH01032409">
    <property type="protein sequence ID" value="VDP21616.1"/>
    <property type="molecule type" value="Genomic_DNA"/>
</dbReference>
<evidence type="ECO:0000313" key="6">
    <source>
        <dbReference type="Proteomes" id="UP000050761"/>
    </source>
</evidence>
<dbReference type="PANTHER" id="PTHR11085:SF10">
    <property type="entry name" value="NAD-DEPENDENT PROTEIN DEACYLASE SIRTUIN-5, MITOCHONDRIAL-RELATED"/>
    <property type="match status" value="1"/>
</dbReference>
<keyword evidence="6" id="KW-1185">Reference proteome</keyword>
<accession>A0A3P8FS76</accession>
<dbReference type="InterPro" id="IPR050134">
    <property type="entry name" value="NAD-dep_sirtuin_deacylases"/>
</dbReference>
<keyword evidence="2" id="KW-0520">NAD</keyword>
<dbReference type="GO" id="GO:0070403">
    <property type="term" value="F:NAD+ binding"/>
    <property type="evidence" value="ECO:0007669"/>
    <property type="project" value="InterPro"/>
</dbReference>
<dbReference type="PANTHER" id="PTHR11085">
    <property type="entry name" value="NAD-DEPENDENT PROTEIN DEACYLASE SIRTUIN-5, MITOCHONDRIAL-RELATED"/>
    <property type="match status" value="1"/>
</dbReference>
<sequence>MFNPSSVLGYSMSRFVPAFKSPNPDVIKKFIDKVADIDRLLVLTGAGVSTESGIPDYRSEKIGLFERSNHRPITIQEFVQSESARKRYWSRNFLAWPNFSRAQCNSAHFAIASWERSSKFVWLITQNVDGLHAKSLRAGSTLLTELHGCGHRVKCMNCGDLTRREDHQSRMEELNSEWMKVNVAGEMAPDGDVQLEEGAHESFVLPSCEKCGGILKTDVVFFGDNVSREDVEACYEKVETCTGVLVLGSSLTVMSGFRFAYHASLMDKPVLVVNIGPTRADSFADMKISAPVTEIVTKL</sequence>
<keyword evidence="1" id="KW-0808">Transferase</keyword>
<evidence type="ECO:0000256" key="2">
    <source>
        <dbReference type="ARBA" id="ARBA00023027"/>
    </source>
</evidence>
<dbReference type="InterPro" id="IPR026590">
    <property type="entry name" value="Ssirtuin_cat_dom"/>
</dbReference>
<feature type="domain" description="Deacetylase sirtuin-type" evidence="4">
    <location>
        <begin position="20"/>
        <end position="299"/>
    </location>
</feature>
<feature type="active site" description="Proton acceptor" evidence="3">
    <location>
        <position position="147"/>
    </location>
</feature>
<dbReference type="Proteomes" id="UP000050761">
    <property type="component" value="Unassembled WGS sequence"/>
</dbReference>
<reference evidence="7" key="2">
    <citation type="submission" date="2019-09" db="UniProtKB">
        <authorList>
            <consortium name="WormBaseParasite"/>
        </authorList>
    </citation>
    <scope>IDENTIFICATION</scope>
</reference>
<dbReference type="GO" id="GO:0005759">
    <property type="term" value="C:mitochondrial matrix"/>
    <property type="evidence" value="ECO:0007669"/>
    <property type="project" value="TreeGrafter"/>
</dbReference>
<feature type="binding site" evidence="3">
    <location>
        <position position="158"/>
    </location>
    <ligand>
        <name>Zn(2+)</name>
        <dbReference type="ChEBI" id="CHEBI:29105"/>
    </ligand>
</feature>
<gene>
    <name evidence="5" type="ORF">HPBE_LOCUS20743</name>
</gene>
<keyword evidence="3" id="KW-0479">Metal-binding</keyword>
<evidence type="ECO:0000256" key="3">
    <source>
        <dbReference type="PROSITE-ProRule" id="PRU00236"/>
    </source>
</evidence>
<name>A0A183GEI7_HELPZ</name>
<evidence type="ECO:0000256" key="1">
    <source>
        <dbReference type="ARBA" id="ARBA00022679"/>
    </source>
</evidence>
<dbReference type="GO" id="GO:0017136">
    <property type="term" value="F:histone deacetylase activity, NAD-dependent"/>
    <property type="evidence" value="ECO:0007669"/>
    <property type="project" value="TreeGrafter"/>
</dbReference>
<feature type="binding site" evidence="3">
    <location>
        <position position="211"/>
    </location>
    <ligand>
        <name>Zn(2+)</name>
        <dbReference type="ChEBI" id="CHEBI:29105"/>
    </ligand>
</feature>
<dbReference type="WBParaSite" id="HPBE_0002074401-mRNA-1">
    <property type="protein sequence ID" value="HPBE_0002074401-mRNA-1"/>
    <property type="gene ID" value="HPBE_0002074401"/>
</dbReference>